<protein>
    <recommendedName>
        <fullName evidence="3">Transcriptional regulator</fullName>
    </recommendedName>
</protein>
<name>A0ABQ6JT87_9MICO</name>
<evidence type="ECO:0000313" key="1">
    <source>
        <dbReference type="EMBL" id="GMA91373.1"/>
    </source>
</evidence>
<comment type="caution">
    <text evidence="1">The sequence shown here is derived from an EMBL/GenBank/DDBJ whole genome shotgun (WGS) entry which is preliminary data.</text>
</comment>
<organism evidence="1 2">
    <name type="scientific">Homoserinibacter gongjuensis</name>
    <dbReference type="NCBI Taxonomy" id="1162968"/>
    <lineage>
        <taxon>Bacteria</taxon>
        <taxon>Bacillati</taxon>
        <taxon>Actinomycetota</taxon>
        <taxon>Actinomycetes</taxon>
        <taxon>Micrococcales</taxon>
        <taxon>Microbacteriaceae</taxon>
        <taxon>Homoserinibacter</taxon>
    </lineage>
</organism>
<keyword evidence="2" id="KW-1185">Reference proteome</keyword>
<reference evidence="2" key="1">
    <citation type="journal article" date="2019" name="Int. J. Syst. Evol. Microbiol.">
        <title>The Global Catalogue of Microorganisms (GCM) 10K type strain sequencing project: providing services to taxonomists for standard genome sequencing and annotation.</title>
        <authorList>
            <consortium name="The Broad Institute Genomics Platform"/>
            <consortium name="The Broad Institute Genome Sequencing Center for Infectious Disease"/>
            <person name="Wu L."/>
            <person name="Ma J."/>
        </authorList>
    </citation>
    <scope>NUCLEOTIDE SEQUENCE [LARGE SCALE GENOMIC DNA]</scope>
    <source>
        <strain evidence="2">NBRC 108755</strain>
    </source>
</reference>
<evidence type="ECO:0000313" key="2">
    <source>
        <dbReference type="Proteomes" id="UP001157069"/>
    </source>
</evidence>
<accession>A0ABQ6JT87</accession>
<dbReference type="EMBL" id="BSVA01000001">
    <property type="protein sequence ID" value="GMA91373.1"/>
    <property type="molecule type" value="Genomic_DNA"/>
</dbReference>
<dbReference type="Proteomes" id="UP001157069">
    <property type="component" value="Unassembled WGS sequence"/>
</dbReference>
<proteinExistence type="predicted"/>
<sequence length="106" mass="10880">MPVREALASVATATGRRLGAQAGSLDAALEEGGYQPRADEAGGIALANCPFHRLASAHTELVCHANAALLRGIAEGAGADPEMVEAVTPLDDGCCVRITRTQDAIR</sequence>
<gene>
    <name evidence="1" type="ORF">GCM10025869_19020</name>
</gene>
<evidence type="ECO:0008006" key="3">
    <source>
        <dbReference type="Google" id="ProtNLM"/>
    </source>
</evidence>